<dbReference type="PANTHER" id="PTHR32089">
    <property type="entry name" value="METHYL-ACCEPTING CHEMOTAXIS PROTEIN MCPB"/>
    <property type="match status" value="1"/>
</dbReference>
<proteinExistence type="predicted"/>
<dbReference type="EMBL" id="FOKI01000006">
    <property type="protein sequence ID" value="SFA93141.1"/>
    <property type="molecule type" value="Genomic_DNA"/>
</dbReference>
<dbReference type="SUPFAM" id="SSF58104">
    <property type="entry name" value="Methyl-accepting chemotaxis protein (MCP) signaling domain"/>
    <property type="match status" value="1"/>
</dbReference>
<dbReference type="STRING" id="84698.SAMN04488528_1006128"/>
<dbReference type="GO" id="GO:0016020">
    <property type="term" value="C:membrane"/>
    <property type="evidence" value="ECO:0007669"/>
    <property type="project" value="InterPro"/>
</dbReference>
<gene>
    <name evidence="4" type="ORF">SAMN04488528_1006128</name>
</gene>
<dbReference type="AlphaFoldDB" id="A0A1I0WWY2"/>
<dbReference type="PANTHER" id="PTHR32089:SF112">
    <property type="entry name" value="LYSOZYME-LIKE PROTEIN-RELATED"/>
    <property type="match status" value="1"/>
</dbReference>
<reference evidence="4 5" key="1">
    <citation type="submission" date="2016-10" db="EMBL/GenBank/DDBJ databases">
        <authorList>
            <person name="de Groot N.N."/>
        </authorList>
    </citation>
    <scope>NUCLEOTIDE SEQUENCE [LARGE SCALE GENOMIC DNA]</scope>
    <source>
        <strain evidence="4 5">DSM 12271</strain>
    </source>
</reference>
<dbReference type="Proteomes" id="UP000198619">
    <property type="component" value="Unassembled WGS sequence"/>
</dbReference>
<feature type="domain" description="Methyl-accepting transducer" evidence="3">
    <location>
        <begin position="73"/>
        <end position="309"/>
    </location>
</feature>
<evidence type="ECO:0000256" key="2">
    <source>
        <dbReference type="PROSITE-ProRule" id="PRU00284"/>
    </source>
</evidence>
<keyword evidence="1 2" id="KW-0807">Transducer</keyword>
<accession>A0A1I0WWY2</accession>
<evidence type="ECO:0000256" key="1">
    <source>
        <dbReference type="ARBA" id="ARBA00023224"/>
    </source>
</evidence>
<evidence type="ECO:0000313" key="4">
    <source>
        <dbReference type="EMBL" id="SFA93141.1"/>
    </source>
</evidence>
<dbReference type="Gene3D" id="1.10.287.950">
    <property type="entry name" value="Methyl-accepting chemotaxis protein"/>
    <property type="match status" value="1"/>
</dbReference>
<dbReference type="Pfam" id="PF13682">
    <property type="entry name" value="CZB"/>
    <property type="match status" value="1"/>
</dbReference>
<name>A0A1I0WWY2_9CLOT</name>
<dbReference type="RefSeq" id="WP_090039549.1">
    <property type="nucleotide sequence ID" value="NZ_FOKI01000006.1"/>
</dbReference>
<dbReference type="Gene3D" id="1.20.120.30">
    <property type="entry name" value="Aspartate receptor, ligand-binding domain"/>
    <property type="match status" value="1"/>
</dbReference>
<keyword evidence="5" id="KW-1185">Reference proteome</keyword>
<sequence length="479" mass="52845">MLKHLKENKDIQHIIELFKSNSIEKIKSLENSSTTSSNVKFIASLSSIILSISSPIKNIIKRLLIVTTKVSSYSIQLEYFSKDLKSTSSTLKNSTNILLSSVQETNSALNEIANSSTSNSEYINEISNKSSEISSHISTNATTLNKIVQVTQELSSESIGMENDMKNLMTLVGEIQKLMEGINGIASQTNLLALNASIEAARAGEHGKGFSVVADEVKKLSETTTVQLNDMKNFVEKIEAASKQSINSVSHTITSIDSMESYTKDMSDIFEDTTKHIEEISNDISTLASNMEEISASTEEVNAAMEVIADNVSLINDESINIDSKAENVKNIGLGIDELDDEITELTKLSSNLTKDDHFSLSHHDFIEALDSAISAHESWVKTLEYMSENMTLKPLQLNSNRCGFGHFYNSITPSNENILEIWKSIDVLHKDFHNLGHVAIDAIKKNNKSSALNTTKQARDLSIKLISMLEKIKSLAKN</sequence>
<evidence type="ECO:0000259" key="3">
    <source>
        <dbReference type="PROSITE" id="PS50111"/>
    </source>
</evidence>
<dbReference type="InterPro" id="IPR025991">
    <property type="entry name" value="Chemoreceptor_zinc-bind_dom"/>
</dbReference>
<dbReference type="GO" id="GO:0007165">
    <property type="term" value="P:signal transduction"/>
    <property type="evidence" value="ECO:0007669"/>
    <property type="project" value="UniProtKB-KW"/>
</dbReference>
<dbReference type="InterPro" id="IPR004089">
    <property type="entry name" value="MCPsignal_dom"/>
</dbReference>
<dbReference type="OrthoDB" id="9816519at2"/>
<evidence type="ECO:0000313" key="5">
    <source>
        <dbReference type="Proteomes" id="UP000198619"/>
    </source>
</evidence>
<dbReference type="Pfam" id="PF00015">
    <property type="entry name" value="MCPsignal"/>
    <property type="match status" value="1"/>
</dbReference>
<dbReference type="PROSITE" id="PS50111">
    <property type="entry name" value="CHEMOTAXIS_TRANSDUC_2"/>
    <property type="match status" value="1"/>
</dbReference>
<dbReference type="SMART" id="SM00283">
    <property type="entry name" value="MA"/>
    <property type="match status" value="1"/>
</dbReference>
<protein>
    <submittedName>
        <fullName evidence="4">Methyl-accepting chemotaxis protein</fullName>
    </submittedName>
</protein>
<organism evidence="4 5">
    <name type="scientific">Clostridium frigidicarnis</name>
    <dbReference type="NCBI Taxonomy" id="84698"/>
    <lineage>
        <taxon>Bacteria</taxon>
        <taxon>Bacillati</taxon>
        <taxon>Bacillota</taxon>
        <taxon>Clostridia</taxon>
        <taxon>Eubacteriales</taxon>
        <taxon>Clostridiaceae</taxon>
        <taxon>Clostridium</taxon>
    </lineage>
</organism>